<protein>
    <submittedName>
        <fullName evidence="1">Uncharacterized protein</fullName>
    </submittedName>
</protein>
<dbReference type="AlphaFoldDB" id="A0A7J8ZC41"/>
<gene>
    <name evidence="1" type="ORF">Golax_024433</name>
</gene>
<keyword evidence="2" id="KW-1185">Reference proteome</keyword>
<dbReference type="Proteomes" id="UP000593574">
    <property type="component" value="Unassembled WGS sequence"/>
</dbReference>
<evidence type="ECO:0000313" key="2">
    <source>
        <dbReference type="Proteomes" id="UP000593574"/>
    </source>
</evidence>
<sequence length="100" mass="11752">MAWVWFPSLSGFFYKWRILEKINSLVGKVAKLDFKTDNKLRGWFTRMAVYIWCIKDLCPTAVVVLDRTIEMEAAPMSMPTGERTMEMAKAFRPLMLIKRK</sequence>
<proteinExistence type="predicted"/>
<organism evidence="1 2">
    <name type="scientific">Gossypium laxum</name>
    <dbReference type="NCBI Taxonomy" id="34288"/>
    <lineage>
        <taxon>Eukaryota</taxon>
        <taxon>Viridiplantae</taxon>
        <taxon>Streptophyta</taxon>
        <taxon>Embryophyta</taxon>
        <taxon>Tracheophyta</taxon>
        <taxon>Spermatophyta</taxon>
        <taxon>Magnoliopsida</taxon>
        <taxon>eudicotyledons</taxon>
        <taxon>Gunneridae</taxon>
        <taxon>Pentapetalae</taxon>
        <taxon>rosids</taxon>
        <taxon>malvids</taxon>
        <taxon>Malvales</taxon>
        <taxon>Malvaceae</taxon>
        <taxon>Malvoideae</taxon>
        <taxon>Gossypium</taxon>
    </lineage>
</organism>
<comment type="caution">
    <text evidence="1">The sequence shown here is derived from an EMBL/GenBank/DDBJ whole genome shotgun (WGS) entry which is preliminary data.</text>
</comment>
<name>A0A7J8ZC41_9ROSI</name>
<evidence type="ECO:0000313" key="1">
    <source>
        <dbReference type="EMBL" id="MBA0709398.1"/>
    </source>
</evidence>
<dbReference type="EMBL" id="JABEZV010000004">
    <property type="protein sequence ID" value="MBA0709398.1"/>
    <property type="molecule type" value="Genomic_DNA"/>
</dbReference>
<reference evidence="1 2" key="1">
    <citation type="journal article" date="2019" name="Genome Biol. Evol.">
        <title>Insights into the evolution of the New World diploid cottons (Gossypium, subgenus Houzingenia) based on genome sequencing.</title>
        <authorList>
            <person name="Grover C.E."/>
            <person name="Arick M.A. 2nd"/>
            <person name="Thrash A."/>
            <person name="Conover J.L."/>
            <person name="Sanders W.S."/>
            <person name="Peterson D.G."/>
            <person name="Frelichowski J.E."/>
            <person name="Scheffler J.A."/>
            <person name="Scheffler B.E."/>
            <person name="Wendel J.F."/>
        </authorList>
    </citation>
    <scope>NUCLEOTIDE SEQUENCE [LARGE SCALE GENOMIC DNA]</scope>
    <source>
        <strain evidence="1">4</strain>
        <tissue evidence="1">Leaf</tissue>
    </source>
</reference>
<accession>A0A7J8ZC41</accession>